<evidence type="ECO:0000313" key="8">
    <source>
        <dbReference type="Proteomes" id="UP001195483"/>
    </source>
</evidence>
<keyword evidence="8" id="KW-1185">Reference proteome</keyword>
<evidence type="ECO:0000256" key="4">
    <source>
        <dbReference type="PIRNR" id="PIRNR006230"/>
    </source>
</evidence>
<gene>
    <name evidence="7" type="ORF">CHS0354_023200</name>
</gene>
<comment type="subcellular location">
    <subcellularLocation>
        <location evidence="4">Mitochondrion inner membrane</location>
        <topology evidence="4">Peripheral membrane protein</topology>
    </subcellularLocation>
</comment>
<dbReference type="Gene3D" id="1.10.1580.10">
    <property type="match status" value="1"/>
</dbReference>
<evidence type="ECO:0000256" key="1">
    <source>
        <dbReference type="ARBA" id="ARBA00022741"/>
    </source>
</evidence>
<dbReference type="GO" id="GO:0032543">
    <property type="term" value="P:mitochondrial translation"/>
    <property type="evidence" value="ECO:0007669"/>
    <property type="project" value="TreeGrafter"/>
</dbReference>
<dbReference type="PANTHER" id="PTHR45782">
    <property type="entry name" value="MITOCHONDRIAL RIBOSOME-ASSOCIATED GTPASE 1"/>
    <property type="match status" value="1"/>
</dbReference>
<keyword evidence="4" id="KW-0496">Mitochondrion</keyword>
<proteinExistence type="inferred from homology"/>
<evidence type="ECO:0000256" key="2">
    <source>
        <dbReference type="ARBA" id="ARBA00023134"/>
    </source>
</evidence>
<dbReference type="InterPro" id="IPR016478">
    <property type="entry name" value="GTPase_MTG1"/>
</dbReference>
<evidence type="ECO:0000256" key="3">
    <source>
        <dbReference type="ARBA" id="ARBA00045284"/>
    </source>
</evidence>
<dbReference type="EMBL" id="JAEAOA010001405">
    <property type="protein sequence ID" value="KAK3592978.1"/>
    <property type="molecule type" value="Genomic_DNA"/>
</dbReference>
<reference evidence="7" key="3">
    <citation type="submission" date="2023-05" db="EMBL/GenBank/DDBJ databases">
        <authorList>
            <person name="Smith C.H."/>
        </authorList>
    </citation>
    <scope>NUCLEOTIDE SEQUENCE</scope>
    <source>
        <strain evidence="7">CHS0354</strain>
        <tissue evidence="7">Mantle</tissue>
    </source>
</reference>
<dbReference type="SUPFAM" id="SSF52540">
    <property type="entry name" value="P-loop containing nucleoside triphosphate hydrolases"/>
    <property type="match status" value="1"/>
</dbReference>
<dbReference type="InterPro" id="IPR006073">
    <property type="entry name" value="GTP-bd"/>
</dbReference>
<keyword evidence="1 4" id="KW-0547">Nucleotide-binding</keyword>
<dbReference type="Pfam" id="PF01926">
    <property type="entry name" value="MMR_HSR1"/>
    <property type="match status" value="1"/>
</dbReference>
<dbReference type="GO" id="GO:0003924">
    <property type="term" value="F:GTPase activity"/>
    <property type="evidence" value="ECO:0007669"/>
    <property type="project" value="TreeGrafter"/>
</dbReference>
<dbReference type="GO" id="GO:0005525">
    <property type="term" value="F:GTP binding"/>
    <property type="evidence" value="ECO:0007669"/>
    <property type="project" value="UniProtKB-KW"/>
</dbReference>
<dbReference type="Gene3D" id="3.40.50.300">
    <property type="entry name" value="P-loop containing nucleotide triphosphate hydrolases"/>
    <property type="match status" value="1"/>
</dbReference>
<dbReference type="InterPro" id="IPR027417">
    <property type="entry name" value="P-loop_NTPase"/>
</dbReference>
<evidence type="ECO:0000256" key="5">
    <source>
        <dbReference type="PIRSR" id="PIRSR006230-1"/>
    </source>
</evidence>
<comment type="function">
    <text evidence="3 4">Plays a role in the regulation of the mitochondrial ribosome assembly and of translational activity. Displays mitochondrial GTPase activity.</text>
</comment>
<evidence type="ECO:0000259" key="6">
    <source>
        <dbReference type="Pfam" id="PF01926"/>
    </source>
</evidence>
<comment type="caution">
    <text evidence="7">The sequence shown here is derived from an EMBL/GenBank/DDBJ whole genome shotgun (WGS) entry which is preliminary data.</text>
</comment>
<keyword evidence="2 4" id="KW-0342">GTP-binding</keyword>
<dbReference type="Proteomes" id="UP001195483">
    <property type="component" value="Unassembled WGS sequence"/>
</dbReference>
<sequence>MARQAFQGLTRVREKFILPDKNLLRWFPGHMAKGLDQIQSTLKNLDAIIEVHDARIPFAGRNPQIRNITKIRPHILLLTKSDLADDKHRERIVHKIKEEGIRNIFHMNCKHKYVTNYIKNTVFPSIWQEIESSASYRREGDTDYHLMIVGVPNVGKSTILNKLRETFTNKGKGALVGAKCGVTTSVMNKVRVSNNPSVFVYDTPGILTPYIPDIEVGMRLALCGCIPYHLVGEEQIVDYMLFWMNKRKHYAYMETYNISEPTDDVYQFLTHVAKEKKMVLKVKKSKFFQEATEEEKFKPDFHAVAGSILRDFQNGDFGKILLDDEALAMDSRQVRTNGEL</sequence>
<feature type="domain" description="G" evidence="6">
    <location>
        <begin position="146"/>
        <end position="245"/>
    </location>
</feature>
<organism evidence="7 8">
    <name type="scientific">Potamilus streckersoni</name>
    <dbReference type="NCBI Taxonomy" id="2493646"/>
    <lineage>
        <taxon>Eukaryota</taxon>
        <taxon>Metazoa</taxon>
        <taxon>Spiralia</taxon>
        <taxon>Lophotrochozoa</taxon>
        <taxon>Mollusca</taxon>
        <taxon>Bivalvia</taxon>
        <taxon>Autobranchia</taxon>
        <taxon>Heteroconchia</taxon>
        <taxon>Palaeoheterodonta</taxon>
        <taxon>Unionida</taxon>
        <taxon>Unionoidea</taxon>
        <taxon>Unionidae</taxon>
        <taxon>Ambleminae</taxon>
        <taxon>Lampsilini</taxon>
        <taxon>Potamilus</taxon>
    </lineage>
</organism>
<protein>
    <recommendedName>
        <fullName evidence="4">Mitochondrial GTPase 1</fullName>
    </recommendedName>
</protein>
<dbReference type="AlphaFoldDB" id="A0AAE0VWA3"/>
<dbReference type="FunFam" id="1.10.1580.10:FF:000004">
    <property type="entry name" value="Mitochondrial GTPase 1"/>
    <property type="match status" value="1"/>
</dbReference>
<dbReference type="PANTHER" id="PTHR45782:SF4">
    <property type="entry name" value="MITOCHONDRIAL RIBOSOME-ASSOCIATED GTPASE 1"/>
    <property type="match status" value="1"/>
</dbReference>
<reference evidence="7" key="2">
    <citation type="journal article" date="2021" name="Genome Biol. Evol.">
        <title>Developing a high-quality reference genome for a parasitic bivalve with doubly uniparental inheritance (Bivalvia: Unionida).</title>
        <authorList>
            <person name="Smith C.H."/>
        </authorList>
    </citation>
    <scope>NUCLEOTIDE SEQUENCE</scope>
    <source>
        <strain evidence="7">CHS0354</strain>
        <tissue evidence="7">Mantle</tissue>
    </source>
</reference>
<name>A0AAE0VWA3_9BIVA</name>
<evidence type="ECO:0000313" key="7">
    <source>
        <dbReference type="EMBL" id="KAK3592978.1"/>
    </source>
</evidence>
<dbReference type="InterPro" id="IPR023179">
    <property type="entry name" value="GTP-bd_ortho_bundle_sf"/>
</dbReference>
<dbReference type="PIRSF" id="PIRSF006230">
    <property type="entry name" value="MG442"/>
    <property type="match status" value="1"/>
</dbReference>
<reference evidence="7" key="1">
    <citation type="journal article" date="2021" name="Genome Biol. Evol.">
        <title>A High-Quality Reference Genome for a Parasitic Bivalve with Doubly Uniparental Inheritance (Bivalvia: Unionida).</title>
        <authorList>
            <person name="Smith C.H."/>
        </authorList>
    </citation>
    <scope>NUCLEOTIDE SEQUENCE</scope>
    <source>
        <strain evidence="7">CHS0354</strain>
    </source>
</reference>
<dbReference type="CDD" id="cd01856">
    <property type="entry name" value="YlqF"/>
    <property type="match status" value="1"/>
</dbReference>
<comment type="similarity">
    <text evidence="4">Belongs to the TRAFAC class YlqF/YawG GTPase family. MTG1 subfamily.</text>
</comment>
<feature type="binding site" evidence="5">
    <location>
        <position position="205"/>
    </location>
    <ligand>
        <name>GTP</name>
        <dbReference type="ChEBI" id="CHEBI:37565"/>
    </ligand>
</feature>
<accession>A0AAE0VWA3</accession>
<feature type="binding site" evidence="5">
    <location>
        <begin position="153"/>
        <end position="158"/>
    </location>
    <ligand>
        <name>GTP</name>
        <dbReference type="ChEBI" id="CHEBI:37565"/>
    </ligand>
</feature>
<dbReference type="GO" id="GO:0005743">
    <property type="term" value="C:mitochondrial inner membrane"/>
    <property type="evidence" value="ECO:0007669"/>
    <property type="project" value="UniProtKB-SubCell"/>
</dbReference>